<evidence type="ECO:0000313" key="2">
    <source>
        <dbReference type="EMBL" id="SFS11884.1"/>
    </source>
</evidence>
<dbReference type="InterPro" id="IPR011009">
    <property type="entry name" value="Kinase-like_dom_sf"/>
</dbReference>
<organism evidence="2 3">
    <name type="scientific">Agrococcus baldri</name>
    <dbReference type="NCBI Taxonomy" id="153730"/>
    <lineage>
        <taxon>Bacteria</taxon>
        <taxon>Bacillati</taxon>
        <taxon>Actinomycetota</taxon>
        <taxon>Actinomycetes</taxon>
        <taxon>Micrococcales</taxon>
        <taxon>Microbacteriaceae</taxon>
        <taxon>Agrococcus</taxon>
    </lineage>
</organism>
<sequence>MLEAGFLEQAIGAPGRLIAGEPFGEGRIVRFAVDEGPEQGDWFVDTSRQTVARETGFVIRDRDGKPVARIWKHPFDPRLPALRTALDPERLLRIALAGGSTPGPIDARVLSYRPGRRAVVRLTQHGRHMFVKVVRPGEAEDLARIHQACRDAGVPAPKVVHWAPSGVLVVRDAPGTRGPVAAASSSASDLLDAVDDLRERLAGVRTRRIARASVGSRIEWHIDRLAALLPEREREVRALAAAVQPNIRREGAPRVIHGDLHIGQLFFAEGAVASVIDVDTTGLGDPCDDTAAFIGHATASAVRNEVAGRASDARLLHTLAETAADRWMLEPHTTALTSLHLVGHAIRAGDRSGDAANLLLDEALDLQGIRRSR</sequence>
<dbReference type="InterPro" id="IPR002575">
    <property type="entry name" value="Aminoglycoside_PTrfase"/>
</dbReference>
<dbReference type="Gene3D" id="3.90.1200.10">
    <property type="match status" value="1"/>
</dbReference>
<dbReference type="RefSeq" id="WP_092917614.1">
    <property type="nucleotide sequence ID" value="NZ_FOZN01000002.1"/>
</dbReference>
<protein>
    <submittedName>
        <fullName evidence="2">Predicted kinase, aminoglycoside phosphotransferase (APT) family</fullName>
    </submittedName>
</protein>
<keyword evidence="2" id="KW-0808">Transferase</keyword>
<gene>
    <name evidence="2" type="ORF">SAMN04487783_1641</name>
</gene>
<feature type="domain" description="Aminoglycoside phosphotransferase" evidence="1">
    <location>
        <begin position="119"/>
        <end position="296"/>
    </location>
</feature>
<reference evidence="2 3" key="1">
    <citation type="submission" date="2016-10" db="EMBL/GenBank/DDBJ databases">
        <authorList>
            <person name="Varghese N."/>
            <person name="Submissions S."/>
        </authorList>
    </citation>
    <scope>NUCLEOTIDE SEQUENCE [LARGE SCALE GENOMIC DNA]</scope>
    <source>
        <strain evidence="2 3">IAM 15147</strain>
    </source>
</reference>
<proteinExistence type="predicted"/>
<dbReference type="SUPFAM" id="SSF56112">
    <property type="entry name" value="Protein kinase-like (PK-like)"/>
    <property type="match status" value="1"/>
</dbReference>
<dbReference type="GO" id="GO:0016301">
    <property type="term" value="F:kinase activity"/>
    <property type="evidence" value="ECO:0007669"/>
    <property type="project" value="UniProtKB-KW"/>
</dbReference>
<dbReference type="AlphaFoldDB" id="A0AA94HN16"/>
<evidence type="ECO:0000259" key="1">
    <source>
        <dbReference type="Pfam" id="PF01636"/>
    </source>
</evidence>
<keyword evidence="3" id="KW-1185">Reference proteome</keyword>
<accession>A0AA94HN16</accession>
<name>A0AA94HN16_9MICO</name>
<dbReference type="EMBL" id="FOZN01000002">
    <property type="protein sequence ID" value="SFS11884.1"/>
    <property type="molecule type" value="Genomic_DNA"/>
</dbReference>
<dbReference type="Pfam" id="PF01636">
    <property type="entry name" value="APH"/>
    <property type="match status" value="1"/>
</dbReference>
<keyword evidence="2" id="KW-0418">Kinase</keyword>
<comment type="caution">
    <text evidence="2">The sequence shown here is derived from an EMBL/GenBank/DDBJ whole genome shotgun (WGS) entry which is preliminary data.</text>
</comment>
<evidence type="ECO:0000313" key="3">
    <source>
        <dbReference type="Proteomes" id="UP000198506"/>
    </source>
</evidence>
<dbReference type="Proteomes" id="UP000198506">
    <property type="component" value="Unassembled WGS sequence"/>
</dbReference>